<dbReference type="InterPro" id="IPR000595">
    <property type="entry name" value="cNMP-bd_dom"/>
</dbReference>
<dbReference type="AlphaFoldDB" id="A0A7W8ZKA4"/>
<dbReference type="InterPro" id="IPR014710">
    <property type="entry name" value="RmlC-like_jellyroll"/>
</dbReference>
<reference evidence="2 3" key="1">
    <citation type="submission" date="2020-08" db="EMBL/GenBank/DDBJ databases">
        <title>Genomic Encyclopedia of Type Strains, Phase IV (KMG-V): Genome sequencing to study the core and pangenomes of soil and plant-associated prokaryotes.</title>
        <authorList>
            <person name="Whitman W."/>
        </authorList>
    </citation>
    <scope>NUCLEOTIDE SEQUENCE [LARGE SCALE GENOMIC DNA]</scope>
    <source>
        <strain evidence="2 3">S3M1</strain>
    </source>
</reference>
<accession>A0A7W8ZKA4</accession>
<dbReference type="EMBL" id="JACHCE010000002">
    <property type="protein sequence ID" value="MBB5635447.1"/>
    <property type="molecule type" value="Genomic_DNA"/>
</dbReference>
<evidence type="ECO:0000313" key="2">
    <source>
        <dbReference type="EMBL" id="MBB5635447.1"/>
    </source>
</evidence>
<dbReference type="Gene3D" id="2.60.120.10">
    <property type="entry name" value="Jelly Rolls"/>
    <property type="match status" value="1"/>
</dbReference>
<gene>
    <name evidence="2" type="ORF">HDE68_001335</name>
</gene>
<dbReference type="Proteomes" id="UP000537204">
    <property type="component" value="Unassembled WGS sequence"/>
</dbReference>
<organism evidence="2 3">
    <name type="scientific">Pedobacter cryoconitis</name>
    <dbReference type="NCBI Taxonomy" id="188932"/>
    <lineage>
        <taxon>Bacteria</taxon>
        <taxon>Pseudomonadati</taxon>
        <taxon>Bacteroidota</taxon>
        <taxon>Sphingobacteriia</taxon>
        <taxon>Sphingobacteriales</taxon>
        <taxon>Sphingobacteriaceae</taxon>
        <taxon>Pedobacter</taxon>
    </lineage>
</organism>
<dbReference type="Pfam" id="PF00027">
    <property type="entry name" value="cNMP_binding"/>
    <property type="match status" value="1"/>
</dbReference>
<sequence length="188" mass="21861">MQNTLETIKSIYPLKEVHLQLLLQELKAVELPKNHVIIMAGKVERSLYFIEQGVARAYVEGRDNRITFWFGMEGDIILSYHSYINNTPGYENIDLLENCKLYELKTEILETLYNSHTELANWGRKLAELILIKTEESYIGRLFKPAKERYIDLLQTDPLLIQRIPLGYIASYLGVTQVTLSRIRAEIK</sequence>
<evidence type="ECO:0000313" key="3">
    <source>
        <dbReference type="Proteomes" id="UP000537204"/>
    </source>
</evidence>
<feature type="domain" description="Cyclic nucleotide-binding" evidence="1">
    <location>
        <begin position="10"/>
        <end position="112"/>
    </location>
</feature>
<protein>
    <submittedName>
        <fullName evidence="2">CRP-like cAMP-binding protein</fullName>
    </submittedName>
</protein>
<dbReference type="SUPFAM" id="SSF51206">
    <property type="entry name" value="cAMP-binding domain-like"/>
    <property type="match status" value="1"/>
</dbReference>
<dbReference type="CDD" id="cd00038">
    <property type="entry name" value="CAP_ED"/>
    <property type="match status" value="1"/>
</dbReference>
<dbReference type="RefSeq" id="WP_183880198.1">
    <property type="nucleotide sequence ID" value="NZ_JACHCE010000002.1"/>
</dbReference>
<proteinExistence type="predicted"/>
<name>A0A7W8ZKA4_9SPHI</name>
<dbReference type="InterPro" id="IPR018490">
    <property type="entry name" value="cNMP-bd_dom_sf"/>
</dbReference>
<dbReference type="PROSITE" id="PS50042">
    <property type="entry name" value="CNMP_BINDING_3"/>
    <property type="match status" value="1"/>
</dbReference>
<evidence type="ECO:0000259" key="1">
    <source>
        <dbReference type="PROSITE" id="PS50042"/>
    </source>
</evidence>
<comment type="caution">
    <text evidence="2">The sequence shown here is derived from an EMBL/GenBank/DDBJ whole genome shotgun (WGS) entry which is preliminary data.</text>
</comment>